<feature type="binding site" evidence="11">
    <location>
        <position position="94"/>
    </location>
    <ligand>
        <name>Ni(2+)</name>
        <dbReference type="ChEBI" id="CHEBI:49786"/>
        <note>for nickel-dependent acireductone dioxygenase activity</note>
    </ligand>
</feature>
<keyword evidence="5 11" id="KW-0479">Metal-binding</keyword>
<evidence type="ECO:0000256" key="11">
    <source>
        <dbReference type="HAMAP-Rule" id="MF_03154"/>
    </source>
</evidence>
<reference evidence="12" key="1">
    <citation type="submission" date="2020-05" db="EMBL/GenBank/DDBJ databases">
        <title>Phylogenomic resolution of chytrid fungi.</title>
        <authorList>
            <person name="Stajich J.E."/>
            <person name="Amses K."/>
            <person name="Simmons R."/>
            <person name="Seto K."/>
            <person name="Myers J."/>
            <person name="Bonds A."/>
            <person name="Quandt C.A."/>
            <person name="Barry K."/>
            <person name="Liu P."/>
            <person name="Grigoriev I."/>
            <person name="Longcore J.E."/>
            <person name="James T.Y."/>
        </authorList>
    </citation>
    <scope>NUCLEOTIDE SEQUENCE</scope>
    <source>
        <strain evidence="12">JEL0513</strain>
    </source>
</reference>
<keyword evidence="7 11" id="KW-0560">Oxidoreductase</keyword>
<dbReference type="EC" id="1.13.11.53" evidence="11"/>
<comment type="similarity">
    <text evidence="11">Belongs to the acireductone dioxygenase (ARD) family.</text>
</comment>
<dbReference type="PANTHER" id="PTHR23418:SF0">
    <property type="entry name" value="ACIREDUCTONE DIOXYGENASE"/>
    <property type="match status" value="1"/>
</dbReference>
<organism evidence="12 13">
    <name type="scientific">Physocladia obscura</name>
    <dbReference type="NCBI Taxonomy" id="109957"/>
    <lineage>
        <taxon>Eukaryota</taxon>
        <taxon>Fungi</taxon>
        <taxon>Fungi incertae sedis</taxon>
        <taxon>Chytridiomycota</taxon>
        <taxon>Chytridiomycota incertae sedis</taxon>
        <taxon>Chytridiomycetes</taxon>
        <taxon>Chytridiales</taxon>
        <taxon>Chytriomycetaceae</taxon>
        <taxon>Physocladia</taxon>
    </lineage>
</organism>
<dbReference type="AlphaFoldDB" id="A0AAD5XF53"/>
<dbReference type="EC" id="1.13.11.54" evidence="11"/>
<comment type="catalytic activity">
    <reaction evidence="1 11">
        <text>1,2-dihydroxy-5-(methylsulfanyl)pent-1-en-3-one + O2 = 4-methylsulfanyl-2-oxobutanoate + formate + 2 H(+)</text>
        <dbReference type="Rhea" id="RHEA:24504"/>
        <dbReference type="ChEBI" id="CHEBI:15378"/>
        <dbReference type="ChEBI" id="CHEBI:15379"/>
        <dbReference type="ChEBI" id="CHEBI:15740"/>
        <dbReference type="ChEBI" id="CHEBI:16723"/>
        <dbReference type="ChEBI" id="CHEBI:49252"/>
        <dbReference type="EC" id="1.13.11.54"/>
    </reaction>
</comment>
<dbReference type="CDD" id="cd02232">
    <property type="entry name" value="cupin_ARD"/>
    <property type="match status" value="1"/>
</dbReference>
<gene>
    <name evidence="11 12" type="primary">ADI1</name>
    <name evidence="12" type="ORF">HK100_002825</name>
</gene>
<evidence type="ECO:0000256" key="1">
    <source>
        <dbReference type="ARBA" id="ARBA00000428"/>
    </source>
</evidence>
<dbReference type="GO" id="GO:0005506">
    <property type="term" value="F:iron ion binding"/>
    <property type="evidence" value="ECO:0007669"/>
    <property type="project" value="UniProtKB-UniRule"/>
</dbReference>
<feature type="binding site" evidence="11">
    <location>
        <position position="88"/>
    </location>
    <ligand>
        <name>Ni(2+)</name>
        <dbReference type="ChEBI" id="CHEBI:49786"/>
        <note>for nickel-dependent acireductone dioxygenase activity</note>
    </ligand>
</feature>
<dbReference type="EMBL" id="JADGJH010001671">
    <property type="protein sequence ID" value="KAJ3111051.1"/>
    <property type="molecule type" value="Genomic_DNA"/>
</dbReference>
<keyword evidence="4 11" id="KW-0028">Amino-acid biosynthesis</keyword>
<feature type="binding site" evidence="11">
    <location>
        <position position="90"/>
    </location>
    <ligand>
        <name>Fe(2+)</name>
        <dbReference type="ChEBI" id="CHEBI:29033"/>
        <note>for iron-dependent acireductone dioxygenase activity</note>
    </ligand>
</feature>
<dbReference type="InterPro" id="IPR004313">
    <property type="entry name" value="ARD"/>
</dbReference>
<dbReference type="InterPro" id="IPR014710">
    <property type="entry name" value="RmlC-like_jellyroll"/>
</dbReference>
<dbReference type="GO" id="GO:0019509">
    <property type="term" value="P:L-methionine salvage from methylthioadenosine"/>
    <property type="evidence" value="ECO:0007669"/>
    <property type="project" value="UniProtKB-UniRule"/>
</dbReference>
<dbReference type="Pfam" id="PF03079">
    <property type="entry name" value="ARD"/>
    <property type="match status" value="1"/>
</dbReference>
<comment type="caution">
    <text evidence="12">The sequence shown here is derived from an EMBL/GenBank/DDBJ whole genome shotgun (WGS) entry which is preliminary data.</text>
</comment>
<dbReference type="PANTHER" id="PTHR23418">
    <property type="entry name" value="ACIREDUCTONE DIOXYGENASE"/>
    <property type="match status" value="1"/>
</dbReference>
<evidence type="ECO:0000313" key="12">
    <source>
        <dbReference type="EMBL" id="KAJ3111051.1"/>
    </source>
</evidence>
<dbReference type="GO" id="GO:0005634">
    <property type="term" value="C:nucleus"/>
    <property type="evidence" value="ECO:0007669"/>
    <property type="project" value="UniProtKB-SubCell"/>
</dbReference>
<comment type="cofactor">
    <cofactor evidence="11">
        <name>Fe(2+)</name>
        <dbReference type="ChEBI" id="CHEBI:29033"/>
    </cofactor>
    <cofactor evidence="11">
        <name>Ni(2+)</name>
        <dbReference type="ChEBI" id="CHEBI:49786"/>
    </cofactor>
    <text evidence="11">Binds either 1 Fe or Ni cation per monomer. Iron-binding promotes an acireductone dioxygenase reaction producing 2-keto-4-methylthiobutyrate, while nickel-binding promotes an acireductone dioxygenase reaction producing 3-(methylsulfanyl)propanoate.</text>
</comment>
<evidence type="ECO:0000256" key="7">
    <source>
        <dbReference type="ARBA" id="ARBA00023002"/>
    </source>
</evidence>
<feature type="binding site" evidence="11">
    <location>
        <position position="88"/>
    </location>
    <ligand>
        <name>Fe(2+)</name>
        <dbReference type="ChEBI" id="CHEBI:29033"/>
        <note>for iron-dependent acireductone dioxygenase activity</note>
    </ligand>
</feature>
<comment type="catalytic activity">
    <reaction evidence="11">
        <text>1,2-dihydroxy-5-(methylsulfanyl)pent-1-en-3-one + O2 = 3-(methylsulfanyl)propanoate + CO + formate + 2 H(+)</text>
        <dbReference type="Rhea" id="RHEA:14161"/>
        <dbReference type="ChEBI" id="CHEBI:15378"/>
        <dbReference type="ChEBI" id="CHEBI:15379"/>
        <dbReference type="ChEBI" id="CHEBI:15740"/>
        <dbReference type="ChEBI" id="CHEBI:17245"/>
        <dbReference type="ChEBI" id="CHEBI:49016"/>
        <dbReference type="ChEBI" id="CHEBI:49252"/>
        <dbReference type="EC" id="1.13.11.53"/>
    </reaction>
</comment>
<feature type="binding site" evidence="11">
    <location>
        <position position="131"/>
    </location>
    <ligand>
        <name>Ni(2+)</name>
        <dbReference type="ChEBI" id="CHEBI:49786"/>
        <note>for nickel-dependent acireductone dioxygenase activity</note>
    </ligand>
</feature>
<evidence type="ECO:0000256" key="5">
    <source>
        <dbReference type="ARBA" id="ARBA00022723"/>
    </source>
</evidence>
<comment type="function">
    <text evidence="11">Catalyzes 2 different reactions between oxygen and the acireductone 1,2-dihydroxy-3-keto-5-methylthiopentene (DHK-MTPene) depending upon the metal bound in the active site. Fe-containing acireductone dioxygenase (Fe-ARD) produces formate and 2-keto-4-methylthiobutyrate (KMTB), the alpha-ketoacid precursor of methionine in the methionine recycle pathway. Ni-containing acireductone dioxygenase (Ni-ARD) produces methylthiopropionate, carbon monoxide and formate, and does not lie on the methionine recycle pathway.</text>
</comment>
<protein>
    <recommendedName>
        <fullName evidence="11">Acireductone dioxygenase</fullName>
    </recommendedName>
    <alternativeName>
        <fullName evidence="11">Acireductone dioxygenase (Fe(2+)-requiring)</fullName>
        <shortName evidence="11">ARD'</shortName>
        <shortName evidence="11">Fe-ARD</shortName>
        <ecNumber evidence="11">1.13.11.54</ecNumber>
    </alternativeName>
    <alternativeName>
        <fullName evidence="11">Acireductone dioxygenase (Ni(2+)-requiring)</fullName>
        <shortName evidence="11">ARD</shortName>
        <shortName evidence="11">Ni-ARD</shortName>
        <ecNumber evidence="11">1.13.11.53</ecNumber>
    </alternativeName>
</protein>
<evidence type="ECO:0000256" key="10">
    <source>
        <dbReference type="ARBA" id="ARBA00023242"/>
    </source>
</evidence>
<keyword evidence="9 11" id="KW-0486">Methionine biosynthesis</keyword>
<feature type="binding site" evidence="11">
    <location>
        <position position="131"/>
    </location>
    <ligand>
        <name>Fe(2+)</name>
        <dbReference type="ChEBI" id="CHEBI:29033"/>
        <note>for iron-dependent acireductone dioxygenase activity</note>
    </ligand>
</feature>
<name>A0AAD5XF53_9FUNG</name>
<keyword evidence="13" id="KW-1185">Reference proteome</keyword>
<dbReference type="FunFam" id="2.60.120.10:FF:000099">
    <property type="entry name" value="1,2-dihydroxy-3-keto-5-methylthiopentene dioxygenase"/>
    <property type="match status" value="1"/>
</dbReference>
<dbReference type="SUPFAM" id="SSF51182">
    <property type="entry name" value="RmlC-like cupins"/>
    <property type="match status" value="1"/>
</dbReference>
<feature type="binding site" evidence="11">
    <location>
        <position position="90"/>
    </location>
    <ligand>
        <name>Ni(2+)</name>
        <dbReference type="ChEBI" id="CHEBI:49786"/>
        <note>for nickel-dependent acireductone dioxygenase activity</note>
    </ligand>
</feature>
<keyword evidence="2 11" id="KW-0963">Cytoplasm</keyword>
<dbReference type="GO" id="GO:0010309">
    <property type="term" value="F:acireductone dioxygenase [iron(II)-requiring] activity"/>
    <property type="evidence" value="ECO:0007669"/>
    <property type="project" value="UniProtKB-UniRule"/>
</dbReference>
<evidence type="ECO:0000256" key="6">
    <source>
        <dbReference type="ARBA" id="ARBA00022964"/>
    </source>
</evidence>
<dbReference type="HAMAP" id="MF_03154">
    <property type="entry name" value="Salvage_MtnD_euk"/>
    <property type="match status" value="1"/>
</dbReference>
<evidence type="ECO:0000313" key="13">
    <source>
        <dbReference type="Proteomes" id="UP001211907"/>
    </source>
</evidence>
<keyword evidence="6 11" id="KW-0223">Dioxygenase</keyword>
<evidence type="ECO:0000256" key="4">
    <source>
        <dbReference type="ARBA" id="ARBA00022605"/>
    </source>
</evidence>
<evidence type="ECO:0000256" key="9">
    <source>
        <dbReference type="ARBA" id="ARBA00023167"/>
    </source>
</evidence>
<dbReference type="GO" id="GO:0010308">
    <property type="term" value="F:acireductone dioxygenase (Ni2+-requiring) activity"/>
    <property type="evidence" value="ECO:0007669"/>
    <property type="project" value="UniProtKB-UniRule"/>
</dbReference>
<evidence type="ECO:0000256" key="2">
    <source>
        <dbReference type="ARBA" id="ARBA00022490"/>
    </source>
</evidence>
<feature type="binding site" evidence="11">
    <location>
        <position position="94"/>
    </location>
    <ligand>
        <name>Fe(2+)</name>
        <dbReference type="ChEBI" id="CHEBI:29033"/>
        <note>for iron-dependent acireductone dioxygenase activity</note>
    </ligand>
</feature>
<dbReference type="Gene3D" id="2.60.120.10">
    <property type="entry name" value="Jelly Rolls"/>
    <property type="match status" value="1"/>
</dbReference>
<dbReference type="InterPro" id="IPR027496">
    <property type="entry name" value="ARD_euk"/>
</dbReference>
<accession>A0AAD5XF53</accession>
<keyword evidence="10 11" id="KW-0539">Nucleus</keyword>
<proteinExistence type="inferred from homology"/>
<sequence length="179" mass="21281">MISAWRYNESDEDQRELHQFTPNREVPVSELVELGILYWNVDVTGPLYLEKVDTISHERGYKNKDIIDISKATLPNFEEKIKTFFEEHIHEDEEIRFILEGSGYFDVRDKSDQWIRVACKQSDLLPAGIYHRFTLDTANHLKAMRLFKENPKWIPINRSKETDTNQFHVEYLHNIAKEL</sequence>
<evidence type="ECO:0000256" key="3">
    <source>
        <dbReference type="ARBA" id="ARBA00022596"/>
    </source>
</evidence>
<dbReference type="GO" id="GO:0005737">
    <property type="term" value="C:cytoplasm"/>
    <property type="evidence" value="ECO:0007669"/>
    <property type="project" value="UniProtKB-SubCell"/>
</dbReference>
<dbReference type="GO" id="GO:0016151">
    <property type="term" value="F:nickel cation binding"/>
    <property type="evidence" value="ECO:0007669"/>
    <property type="project" value="UniProtKB-UniRule"/>
</dbReference>
<dbReference type="Proteomes" id="UP001211907">
    <property type="component" value="Unassembled WGS sequence"/>
</dbReference>
<evidence type="ECO:0000256" key="8">
    <source>
        <dbReference type="ARBA" id="ARBA00023004"/>
    </source>
</evidence>
<keyword evidence="3 11" id="KW-0533">Nickel</keyword>
<keyword evidence="8 11" id="KW-0408">Iron</keyword>
<comment type="subcellular location">
    <subcellularLocation>
        <location evidence="11">Cytoplasm</location>
    </subcellularLocation>
    <subcellularLocation>
        <location evidence="11">Nucleus</location>
    </subcellularLocation>
</comment>
<dbReference type="InterPro" id="IPR011051">
    <property type="entry name" value="RmlC_Cupin_sf"/>
</dbReference>
<comment type="pathway">
    <text evidence="11">Amino-acid biosynthesis; L-methionine biosynthesis via salvage pathway; L-methionine from S-methyl-5-thio-alpha-D-ribose 1-phosphate: step 5/6.</text>
</comment>